<name>A0A8S5RQP6_9VIRU</name>
<evidence type="ECO:0000313" key="2">
    <source>
        <dbReference type="EMBL" id="DAE33413.1"/>
    </source>
</evidence>
<keyword evidence="1" id="KW-0472">Membrane</keyword>
<keyword evidence="1" id="KW-0812">Transmembrane</keyword>
<evidence type="ECO:0000256" key="1">
    <source>
        <dbReference type="SAM" id="Phobius"/>
    </source>
</evidence>
<keyword evidence="1" id="KW-1133">Transmembrane helix</keyword>
<sequence>MKQKFRLSAVLAKSPCAAAVLAITYWYLSMAFSACVIVLKLASMPCVSAHSLSVAWVKSKP</sequence>
<accession>A0A8S5RQP6</accession>
<reference evidence="2" key="1">
    <citation type="journal article" date="2021" name="Proc. Natl. Acad. Sci. U.S.A.">
        <title>A Catalog of Tens of Thousands of Viruses from Human Metagenomes Reveals Hidden Associations with Chronic Diseases.</title>
        <authorList>
            <person name="Tisza M.J."/>
            <person name="Buck C.B."/>
        </authorList>
    </citation>
    <scope>NUCLEOTIDE SEQUENCE</scope>
    <source>
        <strain evidence="2">CtQ5V6</strain>
    </source>
</reference>
<protein>
    <submittedName>
        <fullName evidence="2">Uncharacterized protein</fullName>
    </submittedName>
</protein>
<dbReference type="EMBL" id="BK059134">
    <property type="protein sequence ID" value="DAE33413.1"/>
    <property type="molecule type" value="Genomic_DNA"/>
</dbReference>
<feature type="transmembrane region" description="Helical" evidence="1">
    <location>
        <begin position="28"/>
        <end position="57"/>
    </location>
</feature>
<dbReference type="PROSITE" id="PS51257">
    <property type="entry name" value="PROKAR_LIPOPROTEIN"/>
    <property type="match status" value="1"/>
</dbReference>
<proteinExistence type="predicted"/>
<organism evidence="2">
    <name type="scientific">virus sp. ctQ5V6</name>
    <dbReference type="NCBI Taxonomy" id="2825815"/>
    <lineage>
        <taxon>Viruses</taxon>
    </lineage>
</organism>